<proteinExistence type="predicted"/>
<dbReference type="AlphaFoldDB" id="A0A023B7H6"/>
<comment type="caution">
    <text evidence="1">The sequence shown here is derived from an EMBL/GenBank/DDBJ whole genome shotgun (WGS) entry which is preliminary data.</text>
</comment>
<gene>
    <name evidence="1" type="ORF">GNI_068890</name>
</gene>
<name>A0A023B7H6_GRENI</name>
<organism evidence="1 2">
    <name type="scientific">Gregarina niphandrodes</name>
    <name type="common">Septate eugregarine</name>
    <dbReference type="NCBI Taxonomy" id="110365"/>
    <lineage>
        <taxon>Eukaryota</taxon>
        <taxon>Sar</taxon>
        <taxon>Alveolata</taxon>
        <taxon>Apicomplexa</taxon>
        <taxon>Conoidasida</taxon>
        <taxon>Gregarinasina</taxon>
        <taxon>Eugregarinorida</taxon>
        <taxon>Gregarinidae</taxon>
        <taxon>Gregarina</taxon>
    </lineage>
</organism>
<dbReference type="GeneID" id="22912532"/>
<dbReference type="RefSeq" id="XP_011130247.1">
    <property type="nucleotide sequence ID" value="XM_011131945.1"/>
</dbReference>
<reference evidence="1" key="1">
    <citation type="submission" date="2013-12" db="EMBL/GenBank/DDBJ databases">
        <authorList>
            <person name="Omoto C.K."/>
            <person name="Sibley D."/>
            <person name="Venepally P."/>
            <person name="Hadjithomas M."/>
            <person name="Karamycheva S."/>
            <person name="Brunk B."/>
            <person name="Roos D."/>
            <person name="Caler E."/>
            <person name="Lorenzi H."/>
        </authorList>
    </citation>
    <scope>NUCLEOTIDE SEQUENCE</scope>
</reference>
<dbReference type="Proteomes" id="UP000019763">
    <property type="component" value="Unassembled WGS sequence"/>
</dbReference>
<sequence length="232" mass="25231">MHFLLWAGTTAASILSSIQQSLIRHPQLRRDLGIAPTSAKHTEQVDDIKLIDRYPYGGQLLLARQALSYLNGDSGILALTLPNLGLNQVERVRSVNKSVIGFKMAETTGNLTNAAILLSEEGLFRAFQPVEDARTLGMTARDLAIASRLDRRAQALDPIRDQVQTFAQRLDNAVDTIDNGLGRSALLPLAASLATVGRVQRRIMDLPGQAMITASCIANPDCCLNPNQCVEM</sequence>
<evidence type="ECO:0000313" key="2">
    <source>
        <dbReference type="Proteomes" id="UP000019763"/>
    </source>
</evidence>
<protein>
    <submittedName>
        <fullName evidence="1">Uncharacterized protein</fullName>
    </submittedName>
</protein>
<evidence type="ECO:0000313" key="1">
    <source>
        <dbReference type="EMBL" id="EZG67414.1"/>
    </source>
</evidence>
<keyword evidence="2" id="KW-1185">Reference proteome</keyword>
<dbReference type="EMBL" id="AFNH02000517">
    <property type="protein sequence ID" value="EZG67414.1"/>
    <property type="molecule type" value="Genomic_DNA"/>
</dbReference>
<accession>A0A023B7H6</accession>
<dbReference type="VEuPathDB" id="CryptoDB:GNI_068890"/>